<protein>
    <submittedName>
        <fullName evidence="12">Diacylglycerol kinase family lipid kinase</fullName>
    </submittedName>
</protein>
<evidence type="ECO:0000256" key="9">
    <source>
        <dbReference type="ARBA" id="ARBA00023209"/>
    </source>
</evidence>
<dbReference type="InterPro" id="IPR050187">
    <property type="entry name" value="Lipid_Phosphate_FormReg"/>
</dbReference>
<evidence type="ECO:0000256" key="5">
    <source>
        <dbReference type="ARBA" id="ARBA00022741"/>
    </source>
</evidence>
<dbReference type="InterPro" id="IPR001206">
    <property type="entry name" value="Diacylglycerol_kinase_cat_dom"/>
</dbReference>
<organism evidence="12 13">
    <name type="scientific">Niallia oryzisoli</name>
    <dbReference type="NCBI Taxonomy" id="1737571"/>
    <lineage>
        <taxon>Bacteria</taxon>
        <taxon>Bacillati</taxon>
        <taxon>Bacillota</taxon>
        <taxon>Bacilli</taxon>
        <taxon>Bacillales</taxon>
        <taxon>Bacillaceae</taxon>
        <taxon>Niallia</taxon>
    </lineage>
</organism>
<evidence type="ECO:0000256" key="10">
    <source>
        <dbReference type="ARBA" id="ARBA00023264"/>
    </source>
</evidence>
<dbReference type="Gene3D" id="3.40.50.10330">
    <property type="entry name" value="Probable inorganic polyphosphate/atp-NAD kinase, domain 1"/>
    <property type="match status" value="1"/>
</dbReference>
<dbReference type="InterPro" id="IPR045540">
    <property type="entry name" value="YegS/DAGK_C"/>
</dbReference>
<keyword evidence="6 12" id="KW-0418">Kinase</keyword>
<dbReference type="InterPro" id="IPR016064">
    <property type="entry name" value="NAD/diacylglycerol_kinase_sf"/>
</dbReference>
<dbReference type="Pfam" id="PF00781">
    <property type="entry name" value="DAGK_cat"/>
    <property type="match status" value="1"/>
</dbReference>
<dbReference type="Proteomes" id="UP001357223">
    <property type="component" value="Chromosome"/>
</dbReference>
<evidence type="ECO:0000259" key="11">
    <source>
        <dbReference type="PROSITE" id="PS50146"/>
    </source>
</evidence>
<evidence type="ECO:0000256" key="4">
    <source>
        <dbReference type="ARBA" id="ARBA00022679"/>
    </source>
</evidence>
<sequence>MKGETILKKYYYIINEAAGNGRAKQTWEKIKRLLDNYNIQYQSYFSKYPSHPEVIAKEIAQSVPGKIAAIIAVGGDGTIHEVINGLKEYSNVKFGFIPTGSGNDFARGFLIPRDPEKALEFILSFDEQLPRIDVGSYHLNHNQEKSLFINNLGVGFDAEVSLEANKSRIKKWLNRIGIGSLTYVAALLEKAITFRPSDVMLTIDDREHHFPNVWFITISNQAYYGGGMKISPSAIPIDGLLNITVVHQLSKLKLLLVFISVFFGKHTKLKEVRTLTGKKITITSKEPMKVHADGEIVGESPVDIEVLPSYMHIYSKIWQ</sequence>
<keyword evidence="7" id="KW-0067">ATP-binding</keyword>
<dbReference type="InterPro" id="IPR017438">
    <property type="entry name" value="ATP-NAD_kinase_N"/>
</dbReference>
<dbReference type="Pfam" id="PF19279">
    <property type="entry name" value="YegS_C"/>
    <property type="match status" value="1"/>
</dbReference>
<dbReference type="GO" id="GO:0016301">
    <property type="term" value="F:kinase activity"/>
    <property type="evidence" value="ECO:0007669"/>
    <property type="project" value="UniProtKB-KW"/>
</dbReference>
<reference evidence="12 13" key="1">
    <citation type="submission" date="2023-10" db="EMBL/GenBank/DDBJ databases">
        <title>Niallia locisalis sp.nov. isolated from a salt pond sample.</title>
        <authorList>
            <person name="Li X.-J."/>
            <person name="Dong L."/>
        </authorList>
    </citation>
    <scope>NUCLEOTIDE SEQUENCE [LARGE SCALE GENOMIC DNA]</scope>
    <source>
        <strain evidence="12 13">DSM 29761</strain>
    </source>
</reference>
<accession>A0ABZ2CKH1</accession>
<keyword evidence="5" id="KW-0547">Nucleotide-binding</keyword>
<dbReference type="NCBIfam" id="TIGR00147">
    <property type="entry name" value="YegS/Rv2252/BmrU family lipid kinase"/>
    <property type="match status" value="1"/>
</dbReference>
<dbReference type="SUPFAM" id="SSF111331">
    <property type="entry name" value="NAD kinase/diacylglycerol kinase-like"/>
    <property type="match status" value="1"/>
</dbReference>
<proteinExistence type="inferred from homology"/>
<dbReference type="Gene3D" id="2.60.200.40">
    <property type="match status" value="1"/>
</dbReference>
<evidence type="ECO:0000256" key="1">
    <source>
        <dbReference type="ARBA" id="ARBA00001946"/>
    </source>
</evidence>
<dbReference type="PROSITE" id="PS50146">
    <property type="entry name" value="DAGK"/>
    <property type="match status" value="1"/>
</dbReference>
<dbReference type="RefSeq" id="WP_338452412.1">
    <property type="nucleotide sequence ID" value="NZ_CP137640.1"/>
</dbReference>
<dbReference type="EMBL" id="CP137640">
    <property type="protein sequence ID" value="WVX83528.1"/>
    <property type="molecule type" value="Genomic_DNA"/>
</dbReference>
<keyword evidence="4" id="KW-0808">Transferase</keyword>
<keyword evidence="9" id="KW-0594">Phospholipid biosynthesis</keyword>
<dbReference type="InterPro" id="IPR005218">
    <property type="entry name" value="Diacylglycerol/lipid_kinase"/>
</dbReference>
<name>A0ABZ2CKH1_9BACI</name>
<evidence type="ECO:0000313" key="13">
    <source>
        <dbReference type="Proteomes" id="UP001357223"/>
    </source>
</evidence>
<feature type="domain" description="DAGKc" evidence="11">
    <location>
        <begin position="5"/>
        <end position="141"/>
    </location>
</feature>
<gene>
    <name evidence="12" type="ORF">R4Z09_11305</name>
</gene>
<dbReference type="SMART" id="SM00046">
    <property type="entry name" value="DAGKc"/>
    <property type="match status" value="1"/>
</dbReference>
<evidence type="ECO:0000256" key="6">
    <source>
        <dbReference type="ARBA" id="ARBA00022777"/>
    </source>
</evidence>
<dbReference type="PANTHER" id="PTHR12358">
    <property type="entry name" value="SPHINGOSINE KINASE"/>
    <property type="match status" value="1"/>
</dbReference>
<evidence type="ECO:0000313" key="12">
    <source>
        <dbReference type="EMBL" id="WVX83528.1"/>
    </source>
</evidence>
<keyword evidence="13" id="KW-1185">Reference proteome</keyword>
<keyword evidence="8" id="KW-0443">Lipid metabolism</keyword>
<evidence type="ECO:0000256" key="8">
    <source>
        <dbReference type="ARBA" id="ARBA00023098"/>
    </source>
</evidence>
<comment type="cofactor">
    <cofactor evidence="1">
        <name>Mg(2+)</name>
        <dbReference type="ChEBI" id="CHEBI:18420"/>
    </cofactor>
</comment>
<keyword evidence="10" id="KW-1208">Phospholipid metabolism</keyword>
<keyword evidence="3" id="KW-0444">Lipid biosynthesis</keyword>
<evidence type="ECO:0000256" key="7">
    <source>
        <dbReference type="ARBA" id="ARBA00022840"/>
    </source>
</evidence>
<evidence type="ECO:0000256" key="2">
    <source>
        <dbReference type="ARBA" id="ARBA00005983"/>
    </source>
</evidence>
<comment type="similarity">
    <text evidence="2">Belongs to the diacylglycerol/lipid kinase family.</text>
</comment>
<dbReference type="PANTHER" id="PTHR12358:SF54">
    <property type="entry name" value="SPHINGOSINE KINASE RELATED PROTEIN"/>
    <property type="match status" value="1"/>
</dbReference>
<evidence type="ECO:0000256" key="3">
    <source>
        <dbReference type="ARBA" id="ARBA00022516"/>
    </source>
</evidence>